<reference evidence="3 4" key="1">
    <citation type="journal article" date="2021" name="Commun. Biol.">
        <title>The genome of Shorea leprosula (Dipterocarpaceae) highlights the ecological relevance of drought in aseasonal tropical rainforests.</title>
        <authorList>
            <person name="Ng K.K.S."/>
            <person name="Kobayashi M.J."/>
            <person name="Fawcett J.A."/>
            <person name="Hatakeyama M."/>
            <person name="Paape T."/>
            <person name="Ng C.H."/>
            <person name="Ang C.C."/>
            <person name="Tnah L.H."/>
            <person name="Lee C.T."/>
            <person name="Nishiyama T."/>
            <person name="Sese J."/>
            <person name="O'Brien M.J."/>
            <person name="Copetti D."/>
            <person name="Mohd Noor M.I."/>
            <person name="Ong R.C."/>
            <person name="Putra M."/>
            <person name="Sireger I.Z."/>
            <person name="Indrioko S."/>
            <person name="Kosugi Y."/>
            <person name="Izuno A."/>
            <person name="Isagi Y."/>
            <person name="Lee S.L."/>
            <person name="Shimizu K.K."/>
        </authorList>
    </citation>
    <scope>NUCLEOTIDE SEQUENCE [LARGE SCALE GENOMIC DNA]</scope>
    <source>
        <strain evidence="3">214</strain>
    </source>
</reference>
<dbReference type="PANTHER" id="PTHR42648">
    <property type="entry name" value="TRANSPOSASE, PUTATIVE-RELATED"/>
    <property type="match status" value="1"/>
</dbReference>
<proteinExistence type="predicted"/>
<dbReference type="Gene3D" id="3.30.420.10">
    <property type="entry name" value="Ribonuclease H-like superfamily/Ribonuclease H"/>
    <property type="match status" value="1"/>
</dbReference>
<dbReference type="PROSITE" id="PS50994">
    <property type="entry name" value="INTEGRASE"/>
    <property type="match status" value="1"/>
</dbReference>
<evidence type="ECO:0000259" key="2">
    <source>
        <dbReference type="PROSITE" id="PS50994"/>
    </source>
</evidence>
<evidence type="ECO:0000313" key="4">
    <source>
        <dbReference type="Proteomes" id="UP001054252"/>
    </source>
</evidence>
<evidence type="ECO:0000256" key="1">
    <source>
        <dbReference type="ARBA" id="ARBA00022670"/>
    </source>
</evidence>
<dbReference type="InterPro" id="IPR039537">
    <property type="entry name" value="Retrotran_Ty1/copia-like"/>
</dbReference>
<dbReference type="GO" id="GO:0015074">
    <property type="term" value="P:DNA integration"/>
    <property type="evidence" value="ECO:0007669"/>
    <property type="project" value="InterPro"/>
</dbReference>
<dbReference type="Pfam" id="PF14223">
    <property type="entry name" value="Retrotran_gag_2"/>
    <property type="match status" value="1"/>
</dbReference>
<dbReference type="Pfam" id="PF00665">
    <property type="entry name" value="rve"/>
    <property type="match status" value="1"/>
</dbReference>
<dbReference type="InterPro" id="IPR054722">
    <property type="entry name" value="PolX-like_BBD"/>
</dbReference>
<sequence>MKVYMLANEPKAWIVTMKGPYLPMKVVGENEVPKEEVEWKDEDLGKIMINKAINMLQCALNLTEFNRVSGRDMAKEMWDKLEVTHEGTSQVKEQAKSKDLNTLKLDDLIGKLMTYEMDIQVNDGVEVVEKKKNVTFKANNQKEESEDDACDGEDIYTLISTKVRHYRNECPQLKKGEKKDKKSMKKKAFAATWSDDETSSTASESSLENGVANLCFMAQENSYNDEEVCLVSKMKNKWYLDSGCSRDMMGDPSQFSSLMPLDGGTVTFGDNGKGIVKGIGEIDNKSISFDDVWYMDGLKHNLLSISQLCGHMLSVVFFKSHCKIIDSRNDKVLFVGKRLKNVYVIDLHDIDANICLASITHDDTWLWHERLGNASMSVISKLLKHNLVDGLPKVNVNIDGVCDACMKGKQTRVSFKTKNCISTNRPLELLHMDLFGPMRILSNGGKSYVLVVVDDYSRFTWVAFLAHRKDALDAFKSLCKKLQNEKGFPIVSIRSDHEGEFENNDFENFCIEHGIDHNFLAPRTSQQNGVVE</sequence>
<dbReference type="SUPFAM" id="SSF53098">
    <property type="entry name" value="Ribonuclease H-like"/>
    <property type="match status" value="1"/>
</dbReference>
<dbReference type="Pfam" id="PF13976">
    <property type="entry name" value="gag_pre-integrs"/>
    <property type="match status" value="1"/>
</dbReference>
<dbReference type="Pfam" id="PF22936">
    <property type="entry name" value="Pol_BBD"/>
    <property type="match status" value="1"/>
</dbReference>
<protein>
    <recommendedName>
        <fullName evidence="2">Integrase catalytic domain-containing protein</fullName>
    </recommendedName>
</protein>
<dbReference type="GO" id="GO:0003676">
    <property type="term" value="F:nucleic acid binding"/>
    <property type="evidence" value="ECO:0007669"/>
    <property type="project" value="InterPro"/>
</dbReference>
<dbReference type="PANTHER" id="PTHR42648:SF21">
    <property type="entry name" value="CYSTEINE-RICH RLK (RECEPTOR-LIKE PROTEIN KINASE) 8"/>
    <property type="match status" value="1"/>
</dbReference>
<dbReference type="InterPro" id="IPR001584">
    <property type="entry name" value="Integrase_cat-core"/>
</dbReference>
<dbReference type="InterPro" id="IPR025724">
    <property type="entry name" value="GAG-pre-integrase_dom"/>
</dbReference>
<dbReference type="InterPro" id="IPR012337">
    <property type="entry name" value="RNaseH-like_sf"/>
</dbReference>
<keyword evidence="4" id="KW-1185">Reference proteome</keyword>
<feature type="domain" description="Integrase catalytic" evidence="2">
    <location>
        <begin position="422"/>
        <end position="532"/>
    </location>
</feature>
<dbReference type="Proteomes" id="UP001054252">
    <property type="component" value="Unassembled WGS sequence"/>
</dbReference>
<dbReference type="EMBL" id="BPVZ01000276">
    <property type="protein sequence ID" value="GKV48955.1"/>
    <property type="molecule type" value="Genomic_DNA"/>
</dbReference>
<dbReference type="AlphaFoldDB" id="A0AAV5MGE5"/>
<keyword evidence="1" id="KW-0645">Protease</keyword>
<comment type="caution">
    <text evidence="3">The sequence shown here is derived from an EMBL/GenBank/DDBJ whole genome shotgun (WGS) entry which is preliminary data.</text>
</comment>
<name>A0AAV5MGE5_9ROSI</name>
<keyword evidence="1" id="KW-0378">Hydrolase</keyword>
<organism evidence="3 4">
    <name type="scientific">Rubroshorea leprosula</name>
    <dbReference type="NCBI Taxonomy" id="152421"/>
    <lineage>
        <taxon>Eukaryota</taxon>
        <taxon>Viridiplantae</taxon>
        <taxon>Streptophyta</taxon>
        <taxon>Embryophyta</taxon>
        <taxon>Tracheophyta</taxon>
        <taxon>Spermatophyta</taxon>
        <taxon>Magnoliopsida</taxon>
        <taxon>eudicotyledons</taxon>
        <taxon>Gunneridae</taxon>
        <taxon>Pentapetalae</taxon>
        <taxon>rosids</taxon>
        <taxon>malvids</taxon>
        <taxon>Malvales</taxon>
        <taxon>Dipterocarpaceae</taxon>
        <taxon>Rubroshorea</taxon>
    </lineage>
</organism>
<dbReference type="InterPro" id="IPR036397">
    <property type="entry name" value="RNaseH_sf"/>
</dbReference>
<dbReference type="GO" id="GO:0006508">
    <property type="term" value="P:proteolysis"/>
    <property type="evidence" value="ECO:0007669"/>
    <property type="project" value="UniProtKB-KW"/>
</dbReference>
<gene>
    <name evidence="3" type="ORF">SLEP1_g55729</name>
</gene>
<dbReference type="GO" id="GO:0008233">
    <property type="term" value="F:peptidase activity"/>
    <property type="evidence" value="ECO:0007669"/>
    <property type="project" value="UniProtKB-KW"/>
</dbReference>
<accession>A0AAV5MGE5</accession>
<evidence type="ECO:0000313" key="3">
    <source>
        <dbReference type="EMBL" id="GKV48955.1"/>
    </source>
</evidence>